<keyword evidence="1" id="KW-1133">Transmembrane helix</keyword>
<sequence>MKKVIAFLLITIFLCANTSIGQLLKVPNLMEHYKEHQKETASSSISFVEFLKLHYSKNFENNQKEHQNLPFKTFEYATNVLFAISFAYFQIQLVRTLISGKKKFFYNKSFKSNLVTSIWLPPKIA</sequence>
<keyword evidence="1" id="KW-0812">Transmembrane</keyword>
<dbReference type="Proteomes" id="UP001597534">
    <property type="component" value="Unassembled WGS sequence"/>
</dbReference>
<keyword evidence="3" id="KW-1185">Reference proteome</keyword>
<keyword evidence="1" id="KW-0472">Membrane</keyword>
<name>A0ABW5YI29_9FLAO</name>
<comment type="caution">
    <text evidence="2">The sequence shown here is derived from an EMBL/GenBank/DDBJ whole genome shotgun (WGS) entry which is preliminary data.</text>
</comment>
<accession>A0ABW5YI29</accession>
<reference evidence="3" key="1">
    <citation type="journal article" date="2019" name="Int. J. Syst. Evol. Microbiol.">
        <title>The Global Catalogue of Microorganisms (GCM) 10K type strain sequencing project: providing services to taxonomists for standard genome sequencing and annotation.</title>
        <authorList>
            <consortium name="The Broad Institute Genomics Platform"/>
            <consortium name="The Broad Institute Genome Sequencing Center for Infectious Disease"/>
            <person name="Wu L."/>
            <person name="Ma J."/>
        </authorList>
    </citation>
    <scope>NUCLEOTIDE SEQUENCE [LARGE SCALE GENOMIC DNA]</scope>
    <source>
        <strain evidence="3">KCTC 22671</strain>
    </source>
</reference>
<dbReference type="EMBL" id="JBHUPC010000006">
    <property type="protein sequence ID" value="MFD2890675.1"/>
    <property type="molecule type" value="Genomic_DNA"/>
</dbReference>
<feature type="transmembrane region" description="Helical" evidence="1">
    <location>
        <begin position="76"/>
        <end position="98"/>
    </location>
</feature>
<evidence type="ECO:0000313" key="3">
    <source>
        <dbReference type="Proteomes" id="UP001597534"/>
    </source>
</evidence>
<organism evidence="2 3">
    <name type="scientific">Flavobacterium chuncheonense</name>
    <dbReference type="NCBI Taxonomy" id="2026653"/>
    <lineage>
        <taxon>Bacteria</taxon>
        <taxon>Pseudomonadati</taxon>
        <taxon>Bacteroidota</taxon>
        <taxon>Flavobacteriia</taxon>
        <taxon>Flavobacteriales</taxon>
        <taxon>Flavobacteriaceae</taxon>
        <taxon>Flavobacterium</taxon>
    </lineage>
</organism>
<evidence type="ECO:0000313" key="2">
    <source>
        <dbReference type="EMBL" id="MFD2890675.1"/>
    </source>
</evidence>
<protein>
    <submittedName>
        <fullName evidence="2">Uncharacterized protein</fullName>
    </submittedName>
</protein>
<dbReference type="RefSeq" id="WP_379810146.1">
    <property type="nucleotide sequence ID" value="NZ_JBHUPC010000006.1"/>
</dbReference>
<evidence type="ECO:0000256" key="1">
    <source>
        <dbReference type="SAM" id="Phobius"/>
    </source>
</evidence>
<proteinExistence type="predicted"/>
<gene>
    <name evidence="2" type="ORF">ACFS5J_01420</name>
</gene>